<dbReference type="AlphaFoldDB" id="A0A2S9XCS6"/>
<gene>
    <name evidence="2" type="ORF">ENSA5_62810</name>
</gene>
<dbReference type="NCBIfam" id="TIGR01764">
    <property type="entry name" value="excise"/>
    <property type="match status" value="1"/>
</dbReference>
<name>A0A2S9XCS6_9BACT</name>
<dbReference type="InterPro" id="IPR010093">
    <property type="entry name" value="SinI_DNA-bd"/>
</dbReference>
<dbReference type="OrthoDB" id="515428at2"/>
<reference evidence="2 3" key="1">
    <citation type="submission" date="2018-03" db="EMBL/GenBank/DDBJ databases">
        <title>Draft Genome Sequences of the Obligatory Marine Myxobacteria Enhygromyxa salina SWB005.</title>
        <authorList>
            <person name="Poehlein A."/>
            <person name="Moghaddam J.A."/>
            <person name="Harms H."/>
            <person name="Alanjari M."/>
            <person name="Koenig G.M."/>
            <person name="Daniel R."/>
            <person name="Schaeberle T.F."/>
        </authorList>
    </citation>
    <scope>NUCLEOTIDE SEQUENCE [LARGE SCALE GENOMIC DNA]</scope>
    <source>
        <strain evidence="2 3">SWB005</strain>
    </source>
</reference>
<dbReference type="EMBL" id="PVNK01000274">
    <property type="protein sequence ID" value="PRP90662.1"/>
    <property type="molecule type" value="Genomic_DNA"/>
</dbReference>
<organism evidence="2 3">
    <name type="scientific">Enhygromyxa salina</name>
    <dbReference type="NCBI Taxonomy" id="215803"/>
    <lineage>
        <taxon>Bacteria</taxon>
        <taxon>Pseudomonadati</taxon>
        <taxon>Myxococcota</taxon>
        <taxon>Polyangia</taxon>
        <taxon>Nannocystales</taxon>
        <taxon>Nannocystaceae</taxon>
        <taxon>Enhygromyxa</taxon>
    </lineage>
</organism>
<proteinExistence type="predicted"/>
<dbReference type="InterPro" id="IPR009061">
    <property type="entry name" value="DNA-bd_dom_put_sf"/>
</dbReference>
<evidence type="ECO:0000259" key="1">
    <source>
        <dbReference type="Pfam" id="PF12728"/>
    </source>
</evidence>
<dbReference type="InterPro" id="IPR041657">
    <property type="entry name" value="HTH_17"/>
</dbReference>
<feature type="domain" description="Helix-turn-helix" evidence="1">
    <location>
        <begin position="18"/>
        <end position="65"/>
    </location>
</feature>
<dbReference type="Proteomes" id="UP000237968">
    <property type="component" value="Unassembled WGS sequence"/>
</dbReference>
<dbReference type="RefSeq" id="WP_106395457.1">
    <property type="nucleotide sequence ID" value="NZ_PVNK01000274.1"/>
</dbReference>
<dbReference type="Pfam" id="PF12728">
    <property type="entry name" value="HTH_17"/>
    <property type="match status" value="1"/>
</dbReference>
<sequence length="70" mass="8086">MPSRPTTDPSALPYLLCADEVANLLRITRKAVYCMVDRGQLPGVTKIGRRVRFHRDSILTWLERQQQPLH</sequence>
<dbReference type="SUPFAM" id="SSF46955">
    <property type="entry name" value="Putative DNA-binding domain"/>
    <property type="match status" value="1"/>
</dbReference>
<dbReference type="Gene3D" id="1.10.238.160">
    <property type="match status" value="1"/>
</dbReference>
<evidence type="ECO:0000313" key="3">
    <source>
        <dbReference type="Proteomes" id="UP000237968"/>
    </source>
</evidence>
<accession>A0A2S9XCS6</accession>
<comment type="caution">
    <text evidence="2">The sequence shown here is derived from an EMBL/GenBank/DDBJ whole genome shotgun (WGS) entry which is preliminary data.</text>
</comment>
<protein>
    <submittedName>
        <fullName evidence="2">Helix-turn-helix domain protein</fullName>
    </submittedName>
</protein>
<dbReference type="GO" id="GO:0003677">
    <property type="term" value="F:DNA binding"/>
    <property type="evidence" value="ECO:0007669"/>
    <property type="project" value="InterPro"/>
</dbReference>
<evidence type="ECO:0000313" key="2">
    <source>
        <dbReference type="EMBL" id="PRP90662.1"/>
    </source>
</evidence>
<keyword evidence="3" id="KW-1185">Reference proteome</keyword>